<keyword evidence="1" id="KW-0732">Signal</keyword>
<dbReference type="RefSeq" id="WP_192751274.1">
    <property type="nucleotide sequence ID" value="NZ_BAABJL010000122.1"/>
</dbReference>
<evidence type="ECO:0000313" key="3">
    <source>
        <dbReference type="Proteomes" id="UP000638648"/>
    </source>
</evidence>
<accession>A0A927MW23</accession>
<organism evidence="2 3">
    <name type="scientific">Actinopolymorpha pittospori</name>
    <dbReference type="NCBI Taxonomy" id="648752"/>
    <lineage>
        <taxon>Bacteria</taxon>
        <taxon>Bacillati</taxon>
        <taxon>Actinomycetota</taxon>
        <taxon>Actinomycetes</taxon>
        <taxon>Propionibacteriales</taxon>
        <taxon>Actinopolymorphaceae</taxon>
        <taxon>Actinopolymorpha</taxon>
    </lineage>
</organism>
<comment type="caution">
    <text evidence="2">The sequence shown here is derived from an EMBL/GenBank/DDBJ whole genome shotgun (WGS) entry which is preliminary data.</text>
</comment>
<reference evidence="2" key="1">
    <citation type="submission" date="2020-10" db="EMBL/GenBank/DDBJ databases">
        <title>Sequencing the genomes of 1000 actinobacteria strains.</title>
        <authorList>
            <person name="Klenk H.-P."/>
        </authorList>
    </citation>
    <scope>NUCLEOTIDE SEQUENCE</scope>
    <source>
        <strain evidence="2">DSM 45354</strain>
    </source>
</reference>
<dbReference type="EMBL" id="JADBEM010000001">
    <property type="protein sequence ID" value="MBE1607304.1"/>
    <property type="molecule type" value="Genomic_DNA"/>
</dbReference>
<evidence type="ECO:0000256" key="1">
    <source>
        <dbReference type="SAM" id="SignalP"/>
    </source>
</evidence>
<dbReference type="InterPro" id="IPR006311">
    <property type="entry name" value="TAT_signal"/>
</dbReference>
<gene>
    <name evidence="2" type="ORF">HEB94_004152</name>
</gene>
<evidence type="ECO:0008006" key="4">
    <source>
        <dbReference type="Google" id="ProtNLM"/>
    </source>
</evidence>
<dbReference type="AlphaFoldDB" id="A0A927MW23"/>
<protein>
    <recommendedName>
        <fullName evidence="4">Beta-galactosidase</fullName>
    </recommendedName>
</protein>
<evidence type="ECO:0000313" key="2">
    <source>
        <dbReference type="EMBL" id="MBE1607304.1"/>
    </source>
</evidence>
<name>A0A927MW23_9ACTN</name>
<keyword evidence="3" id="KW-1185">Reference proteome</keyword>
<proteinExistence type="predicted"/>
<feature type="chain" id="PRO_5036896783" description="Beta-galactosidase" evidence="1">
    <location>
        <begin position="41"/>
        <end position="449"/>
    </location>
</feature>
<sequence>MRSVVGQAVSRRSLLRLSGAGAGALALPALWASGDSVAQAAVADAMEAPDLLRRGAFPIGFWWPPPPQETTVARYAEIAEAGFTFVTGGNGVQDGAANEAMLTAAAANDLAAVVIDTRISGIANYPPEQWSSVVASTLADYEHSSAFSGINIQDEPNAGMFAQIGTVTELLRDLRPDLLPYVNLFPTYANAEQLGTPTYQDYLDRYVGDVDPAFLSFDHYALFKPSGVRDDYFYNWVLVRDKALRTGLPSWVFIQACEHLAYRLPTEAELRWQINVSLAYGCKGIQYFTYWTPEPPEVFQHALISREGERTPLYDAAARINNDYLRPVGRQLLPLTSESVTHFGEAAPPMGVEIFHGDSWVSSASGSAVILGRFFDRPAQRLRWLLVANRSFDSTASTSLTLGPEVVRAYEFDISGRYLPRRLDGPPAGQVLPVTLEPGAARLFRLHGA</sequence>
<dbReference type="PROSITE" id="PS51318">
    <property type="entry name" value="TAT"/>
    <property type="match status" value="1"/>
</dbReference>
<dbReference type="Gene3D" id="3.20.20.80">
    <property type="entry name" value="Glycosidases"/>
    <property type="match status" value="1"/>
</dbReference>
<feature type="signal peptide" evidence="1">
    <location>
        <begin position="1"/>
        <end position="40"/>
    </location>
</feature>
<dbReference type="Proteomes" id="UP000638648">
    <property type="component" value="Unassembled WGS sequence"/>
</dbReference>